<dbReference type="HAMAP" id="MF_00039">
    <property type="entry name" value="Adenylate_kinase_AK6"/>
    <property type="match status" value="1"/>
</dbReference>
<keyword evidence="7 10" id="KW-0418">Kinase</keyword>
<reference evidence="11 13" key="1">
    <citation type="journal article" date="2016" name="PLoS ONE">
        <title>Sequence Assembly of Yarrowia lipolytica Strain W29/CLIB89 Shows Transposable Element Diversity.</title>
        <authorList>
            <person name="Magnan C."/>
            <person name="Yu J."/>
            <person name="Chang I."/>
            <person name="Jahn E."/>
            <person name="Kanomata Y."/>
            <person name="Wu J."/>
            <person name="Zeller M."/>
            <person name="Oakes M."/>
            <person name="Baldi P."/>
            <person name="Sandmeyer S."/>
        </authorList>
    </citation>
    <scope>NUCLEOTIDE SEQUENCE [LARGE SCALE GENOMIC DNA]</scope>
    <source>
        <strain evidence="11">CLIB89</strain>
        <strain evidence="13">CLIB89(W29)</strain>
    </source>
</reference>
<organism evidence="11 13">
    <name type="scientific">Yarrowia lipolytica</name>
    <name type="common">Candida lipolytica</name>
    <dbReference type="NCBI Taxonomy" id="4952"/>
    <lineage>
        <taxon>Eukaryota</taxon>
        <taxon>Fungi</taxon>
        <taxon>Dikarya</taxon>
        <taxon>Ascomycota</taxon>
        <taxon>Saccharomycotina</taxon>
        <taxon>Dipodascomycetes</taxon>
        <taxon>Dipodascales</taxon>
        <taxon>Dipodascales incertae sedis</taxon>
        <taxon>Yarrowia</taxon>
    </lineage>
</organism>
<feature type="region of interest" description="LID" evidence="10">
    <location>
        <begin position="110"/>
        <end position="120"/>
    </location>
</feature>
<evidence type="ECO:0000256" key="9">
    <source>
        <dbReference type="ARBA" id="ARBA00023242"/>
    </source>
</evidence>
<dbReference type="GeneID" id="2906944"/>
<dbReference type="Proteomes" id="UP000182444">
    <property type="component" value="Chromosome 1B"/>
</dbReference>
<dbReference type="GO" id="GO:0004017">
    <property type="term" value="F:AMP kinase activity"/>
    <property type="evidence" value="ECO:0007669"/>
    <property type="project" value="UniProtKB-UniRule"/>
</dbReference>
<dbReference type="InterPro" id="IPR020618">
    <property type="entry name" value="Adenyl_kinase_AK6"/>
</dbReference>
<dbReference type="VEuPathDB" id="FungiDB:YALI0_B22946g"/>
<protein>
    <recommendedName>
        <fullName evidence="10">Adenylate kinase isoenzyme 6 homolog</fullName>
        <shortName evidence="10">AK6</shortName>
        <ecNumber evidence="10">2.7.4.3</ecNumber>
    </recommendedName>
    <alternativeName>
        <fullName evidence="10">Dual activity adenylate kinase/ATPase</fullName>
        <shortName evidence="10">AK/ATPase</shortName>
    </alternativeName>
</protein>
<dbReference type="OMA" id="QCEIFGT"/>
<evidence type="ECO:0000313" key="14">
    <source>
        <dbReference type="Proteomes" id="UP000256601"/>
    </source>
</evidence>
<evidence type="ECO:0000256" key="1">
    <source>
        <dbReference type="ARBA" id="ARBA00000582"/>
    </source>
</evidence>
<comment type="catalytic activity">
    <reaction evidence="1 10">
        <text>AMP + ATP = 2 ADP</text>
        <dbReference type="Rhea" id="RHEA:12973"/>
        <dbReference type="ChEBI" id="CHEBI:30616"/>
        <dbReference type="ChEBI" id="CHEBI:456215"/>
        <dbReference type="ChEBI" id="CHEBI:456216"/>
        <dbReference type="EC" id="2.7.4.3"/>
    </reaction>
</comment>
<dbReference type="Gene3D" id="3.40.50.300">
    <property type="entry name" value="P-loop containing nucleotide triphosphate hydrolases"/>
    <property type="match status" value="1"/>
</dbReference>
<dbReference type="RefSeq" id="XP_501244.1">
    <property type="nucleotide sequence ID" value="XM_501244.1"/>
</dbReference>
<comment type="catalytic activity">
    <reaction evidence="10">
        <text>ATP + H2O = ADP + phosphate + H(+)</text>
        <dbReference type="Rhea" id="RHEA:13065"/>
        <dbReference type="ChEBI" id="CHEBI:15377"/>
        <dbReference type="ChEBI" id="CHEBI:15378"/>
        <dbReference type="ChEBI" id="CHEBI:30616"/>
        <dbReference type="ChEBI" id="CHEBI:43474"/>
        <dbReference type="ChEBI" id="CHEBI:456216"/>
    </reaction>
</comment>
<dbReference type="FunFam" id="3.40.50.300:FF:000372">
    <property type="entry name" value="Adenylate kinase isoenzyme 6 homolog"/>
    <property type="match status" value="1"/>
</dbReference>
<dbReference type="EMBL" id="CP017554">
    <property type="protein sequence ID" value="AOW02098.1"/>
    <property type="molecule type" value="Genomic_DNA"/>
</dbReference>
<dbReference type="eggNOG" id="KOG3347">
    <property type="taxonomic scope" value="Eukaryota"/>
</dbReference>
<keyword evidence="5 10" id="KW-0808">Transferase</keyword>
<keyword evidence="9 10" id="KW-0539">Nucleus</keyword>
<feature type="region of interest" description="NMPbind" evidence="10">
    <location>
        <begin position="35"/>
        <end position="58"/>
    </location>
</feature>
<dbReference type="InterPro" id="IPR027417">
    <property type="entry name" value="P-loop_NTPase"/>
</dbReference>
<proteinExistence type="inferred from homology"/>
<comment type="function">
    <text evidence="10">Broad-specificity nucleoside monophosphate (NMP) kinase that catalyzes the reversible transfer of the terminal phosphate group between nucleoside triphosphates and monophosphates. Has also ATPase activity. Involved in the late cytoplasmic maturation steps of the 40S ribosomal particles, specifically 18S rRNA maturation. While NMP activity is not required for ribosome maturation, ATPase activity is. Associates transiently with small ribosomal subunit protein uS11. ATP hydrolysis breaks the interaction with uS11. May temporarily remove uS11 from the ribosome to enable a conformational change of the ribosomal RNA that is needed for the final maturation step of the small ribosomal subunit. Its NMP activity may have a role in nuclear energy homeostasis.</text>
</comment>
<comment type="subunit">
    <text evidence="10">Interacts with small ribosomal subunit protein uS11. Not a structural component of 43S pre-ribosomes, but transiently interacts with them by binding to uS11.</text>
</comment>
<dbReference type="AlphaFoldDB" id="A0A1D8N8X9"/>
<dbReference type="PANTHER" id="PTHR12595">
    <property type="entry name" value="POS9-ACTIVATING FACTOR FAP7-RELATED"/>
    <property type="match status" value="1"/>
</dbReference>
<keyword evidence="3 10" id="KW-0690">Ribosome biogenesis</keyword>
<evidence type="ECO:0000256" key="6">
    <source>
        <dbReference type="ARBA" id="ARBA00022741"/>
    </source>
</evidence>
<evidence type="ECO:0000256" key="2">
    <source>
        <dbReference type="ARBA" id="ARBA00022490"/>
    </source>
</evidence>
<feature type="binding site" evidence="10">
    <location>
        <position position="18"/>
    </location>
    <ligand>
        <name>ATP</name>
        <dbReference type="ChEBI" id="CHEBI:30616"/>
    </ligand>
</feature>
<gene>
    <name evidence="12" type="ORF">B0I71DRAFT_134454</name>
    <name evidence="11" type="ORF">YALI1_B29895g</name>
</gene>
<feature type="binding site" evidence="10">
    <location>
        <position position="19"/>
    </location>
    <ligand>
        <name>ATP</name>
        <dbReference type="ChEBI" id="CHEBI:30616"/>
    </ligand>
</feature>
<comment type="caution">
    <text evidence="10">Lacks conserved residue(s) required for the propagation of feature annotation.</text>
</comment>
<keyword evidence="6 10" id="KW-0547">Nucleotide-binding</keyword>
<evidence type="ECO:0000256" key="4">
    <source>
        <dbReference type="ARBA" id="ARBA00022552"/>
    </source>
</evidence>
<evidence type="ECO:0000256" key="7">
    <source>
        <dbReference type="ARBA" id="ARBA00022777"/>
    </source>
</evidence>
<dbReference type="SUPFAM" id="SSF52540">
    <property type="entry name" value="P-loop containing nucleoside triphosphate hydrolases"/>
    <property type="match status" value="1"/>
</dbReference>
<dbReference type="GO" id="GO:0005737">
    <property type="term" value="C:cytoplasm"/>
    <property type="evidence" value="ECO:0007669"/>
    <property type="project" value="UniProtKB-SubCell"/>
</dbReference>
<dbReference type="KEGG" id="yli:2906944"/>
<keyword evidence="4 10" id="KW-0698">rRNA processing</keyword>
<feature type="binding site" evidence="10">
    <location>
        <position position="111"/>
    </location>
    <ligand>
        <name>ATP</name>
        <dbReference type="ChEBI" id="CHEBI:30616"/>
    </ligand>
</feature>
<feature type="binding site" evidence="10">
    <location>
        <position position="14"/>
    </location>
    <ligand>
        <name>ATP</name>
        <dbReference type="ChEBI" id="CHEBI:30616"/>
    </ligand>
</feature>
<reference evidence="12 14" key="2">
    <citation type="submission" date="2018-07" db="EMBL/GenBank/DDBJ databases">
        <title>Draft Genome Assemblies for Five Robust Yarrowia lipolytica Strains Exhibiting High Lipid Production and Pentose Sugar Utilization and Sugar Alcohol Secretion from Undetoxified Lignocellulosic Biomass Hydrolysates.</title>
        <authorList>
            <consortium name="DOE Joint Genome Institute"/>
            <person name="Walker C."/>
            <person name="Ryu S."/>
            <person name="Na H."/>
            <person name="Zane M."/>
            <person name="LaButti K."/>
            <person name="Lipzen A."/>
            <person name="Haridas S."/>
            <person name="Barry K."/>
            <person name="Grigoriev I.V."/>
            <person name="Quarterman J."/>
            <person name="Slininger P."/>
            <person name="Dien B."/>
            <person name="Trinh C.T."/>
        </authorList>
    </citation>
    <scope>NUCLEOTIDE SEQUENCE [LARGE SCALE GENOMIC DNA]</scope>
    <source>
        <strain evidence="12 14">YB392</strain>
    </source>
</reference>
<comment type="subcellular location">
    <subcellularLocation>
        <location evidence="10">Cytoplasm</location>
    </subcellularLocation>
    <subcellularLocation>
        <location evidence="10">Nucleus</location>
    </subcellularLocation>
</comment>
<sequence length="173" mass="19696">MRSLPNIVITGTPGTGKSSHCDTLASELPDMKVFSINQVAKDRDCFDGYDEERKSHIVDEEKLIDAIEPDLEKGGLIIDWHVCDIFPEDLVDLVIVLRADTEKIYDRLQKRNYAETKLQENLDAEIMEVVLSDARESYAEEVVIELPSNTIDDIDSNVSRIVSWKEQWVADNK</sequence>
<dbReference type="EC" id="2.7.4.3" evidence="10"/>
<evidence type="ECO:0000256" key="3">
    <source>
        <dbReference type="ARBA" id="ARBA00022517"/>
    </source>
</evidence>
<feature type="binding site" evidence="10">
    <location>
        <position position="17"/>
    </location>
    <ligand>
        <name>ATP</name>
        <dbReference type="ChEBI" id="CHEBI:30616"/>
    </ligand>
</feature>
<evidence type="ECO:0000256" key="5">
    <source>
        <dbReference type="ARBA" id="ARBA00022679"/>
    </source>
</evidence>
<evidence type="ECO:0000256" key="8">
    <source>
        <dbReference type="ARBA" id="ARBA00022840"/>
    </source>
</evidence>
<dbReference type="OrthoDB" id="10251185at2759"/>
<dbReference type="PANTHER" id="PTHR12595:SF0">
    <property type="entry name" value="ADENYLATE KINASE ISOENZYME 6"/>
    <property type="match status" value="1"/>
</dbReference>
<dbReference type="GO" id="GO:0042274">
    <property type="term" value="P:ribosomal small subunit biogenesis"/>
    <property type="evidence" value="ECO:0007669"/>
    <property type="project" value="UniProtKB-UniRule"/>
</dbReference>
<feature type="binding site" evidence="10">
    <location>
        <position position="16"/>
    </location>
    <ligand>
        <name>ATP</name>
        <dbReference type="ChEBI" id="CHEBI:30616"/>
    </ligand>
</feature>
<dbReference type="Proteomes" id="UP000256601">
    <property type="component" value="Unassembled WGS sequence"/>
</dbReference>
<evidence type="ECO:0000313" key="11">
    <source>
        <dbReference type="EMBL" id="AOW02098.1"/>
    </source>
</evidence>
<dbReference type="GO" id="GO:0016887">
    <property type="term" value="F:ATP hydrolysis activity"/>
    <property type="evidence" value="ECO:0007669"/>
    <property type="project" value="UniProtKB-UniRule"/>
</dbReference>
<dbReference type="Pfam" id="PF13238">
    <property type="entry name" value="AAA_18"/>
    <property type="match status" value="1"/>
</dbReference>
<keyword evidence="8 10" id="KW-0067">ATP-binding</keyword>
<dbReference type="GO" id="GO:0005524">
    <property type="term" value="F:ATP binding"/>
    <property type="evidence" value="ECO:0007669"/>
    <property type="project" value="UniProtKB-KW"/>
</dbReference>
<keyword evidence="2 10" id="KW-0963">Cytoplasm</keyword>
<dbReference type="VEuPathDB" id="FungiDB:YALI1_B29895g"/>
<accession>A0A1D8N8X9</accession>
<name>A0A1D8N8X9_YARLL</name>
<dbReference type="GO" id="GO:0005634">
    <property type="term" value="C:nucleus"/>
    <property type="evidence" value="ECO:0007669"/>
    <property type="project" value="UniProtKB-SubCell"/>
</dbReference>
<evidence type="ECO:0000313" key="13">
    <source>
        <dbReference type="Proteomes" id="UP000182444"/>
    </source>
</evidence>
<comment type="similarity">
    <text evidence="10">Belongs to the adenylate kinase family. AK6 subfamily.</text>
</comment>
<dbReference type="GO" id="GO:0006364">
    <property type="term" value="P:rRNA processing"/>
    <property type="evidence" value="ECO:0007669"/>
    <property type="project" value="UniProtKB-KW"/>
</dbReference>
<dbReference type="EMBL" id="KZ859038">
    <property type="protein sequence ID" value="RDW24350.1"/>
    <property type="molecule type" value="Genomic_DNA"/>
</dbReference>
<evidence type="ECO:0000313" key="12">
    <source>
        <dbReference type="EMBL" id="RDW24350.1"/>
    </source>
</evidence>
<evidence type="ECO:0000256" key="10">
    <source>
        <dbReference type="HAMAP-Rule" id="MF_03173"/>
    </source>
</evidence>